<dbReference type="HOGENOM" id="CLU_2385156_0_0_0"/>
<dbReference type="Proteomes" id="UP000002030">
    <property type="component" value="Chromosome"/>
</dbReference>
<protein>
    <submittedName>
        <fullName evidence="2">Uncharacterized protein</fullName>
    </submittedName>
</protein>
<keyword evidence="1" id="KW-0812">Transmembrane</keyword>
<feature type="transmembrane region" description="Helical" evidence="1">
    <location>
        <begin position="7"/>
        <end position="27"/>
    </location>
</feature>
<organism evidence="2 3">
    <name type="scientific">Thermanaerovibrio acidaminovorans (strain ATCC 49978 / DSM 6589 / Su883)</name>
    <name type="common">Selenomonas acidaminovorans</name>
    <dbReference type="NCBI Taxonomy" id="525903"/>
    <lineage>
        <taxon>Bacteria</taxon>
        <taxon>Thermotogati</taxon>
        <taxon>Synergistota</taxon>
        <taxon>Synergistia</taxon>
        <taxon>Synergistales</taxon>
        <taxon>Synergistaceae</taxon>
        <taxon>Thermanaerovibrio</taxon>
    </lineage>
</organism>
<proteinExistence type="predicted"/>
<evidence type="ECO:0000313" key="2">
    <source>
        <dbReference type="EMBL" id="ACZ19870.1"/>
    </source>
</evidence>
<dbReference type="EMBL" id="CP001818">
    <property type="protein sequence ID" value="ACZ19870.1"/>
    <property type="molecule type" value="Genomic_DNA"/>
</dbReference>
<keyword evidence="3" id="KW-1185">Reference proteome</keyword>
<dbReference type="EnsemblBacteria" id="ACZ19870">
    <property type="protein sequence ID" value="ACZ19870"/>
    <property type="gene ID" value="Taci_1656"/>
</dbReference>
<dbReference type="RefSeq" id="WP_012870379.1">
    <property type="nucleotide sequence ID" value="NC_013522.1"/>
</dbReference>
<evidence type="ECO:0000313" key="3">
    <source>
        <dbReference type="Proteomes" id="UP000002030"/>
    </source>
</evidence>
<gene>
    <name evidence="2" type="ordered locus">Taci_1656</name>
</gene>
<reference evidence="2 3" key="1">
    <citation type="journal article" date="2009" name="Stand. Genomic Sci.">
        <title>Complete genome sequence of Thermanaerovibrio acidaminovorans type strain (Su883).</title>
        <authorList>
            <person name="Chovatia M."/>
            <person name="Sikorski J."/>
            <person name="Schroder M."/>
            <person name="Lapidus A."/>
            <person name="Nolan M."/>
            <person name="Tice H."/>
            <person name="Glavina Del Rio T."/>
            <person name="Copeland A."/>
            <person name="Cheng J.F."/>
            <person name="Lucas S."/>
            <person name="Chen F."/>
            <person name="Bruce D."/>
            <person name="Goodwin L."/>
            <person name="Pitluck S."/>
            <person name="Ivanova N."/>
            <person name="Mavromatis K."/>
            <person name="Ovchinnikova G."/>
            <person name="Pati A."/>
            <person name="Chen A."/>
            <person name="Palaniappan K."/>
            <person name="Land M."/>
            <person name="Hauser L."/>
            <person name="Chang Y.J."/>
            <person name="Jeffries C.D."/>
            <person name="Chain P."/>
            <person name="Saunders E."/>
            <person name="Detter J.C."/>
            <person name="Brettin T."/>
            <person name="Rohde M."/>
            <person name="Goker M."/>
            <person name="Spring S."/>
            <person name="Bristow J."/>
            <person name="Markowitz V."/>
            <person name="Hugenholtz P."/>
            <person name="Kyrpides N.C."/>
            <person name="Klenk H.P."/>
            <person name="Eisen J.A."/>
        </authorList>
    </citation>
    <scope>NUCLEOTIDE SEQUENCE [LARGE SCALE GENOMIC DNA]</scope>
    <source>
        <strain evidence="3">ATCC 49978 / DSM 6589 / Su883</strain>
    </source>
</reference>
<dbReference type="KEGG" id="tai:Taci_1656"/>
<dbReference type="eggNOG" id="COG0840">
    <property type="taxonomic scope" value="Bacteria"/>
</dbReference>
<evidence type="ECO:0000256" key="1">
    <source>
        <dbReference type="SAM" id="Phobius"/>
    </source>
</evidence>
<sequence>MTIRGKLLLLAAGVTALMVVMVGVVTYNSYQMLNRQVNTAGAEMIQDRALQVDLYFDRLSAVAQAAQRMSQMAEKLKTLIGRFKHDSSTLSLKG</sequence>
<accession>D1B779</accession>
<keyword evidence="1" id="KW-0472">Membrane</keyword>
<name>D1B779_THEAS</name>
<keyword evidence="1" id="KW-1133">Transmembrane helix</keyword>
<dbReference type="AlphaFoldDB" id="D1B779"/>